<accession>A0AAV4UF92</accession>
<keyword evidence="2" id="KW-1185">Reference proteome</keyword>
<protein>
    <submittedName>
        <fullName evidence="1">Uncharacterized protein</fullName>
    </submittedName>
</protein>
<organism evidence="1 2">
    <name type="scientific">Caerostris extrusa</name>
    <name type="common">Bark spider</name>
    <name type="synonym">Caerostris bankana</name>
    <dbReference type="NCBI Taxonomy" id="172846"/>
    <lineage>
        <taxon>Eukaryota</taxon>
        <taxon>Metazoa</taxon>
        <taxon>Ecdysozoa</taxon>
        <taxon>Arthropoda</taxon>
        <taxon>Chelicerata</taxon>
        <taxon>Arachnida</taxon>
        <taxon>Araneae</taxon>
        <taxon>Araneomorphae</taxon>
        <taxon>Entelegynae</taxon>
        <taxon>Araneoidea</taxon>
        <taxon>Araneidae</taxon>
        <taxon>Caerostris</taxon>
    </lineage>
</organism>
<name>A0AAV4UF92_CAEEX</name>
<sequence length="52" mass="6122">QCVSMSWRRRLIFRKSGYIFQVAGEGASVKWIDCNDLSLLHLGRSQIMWIHK</sequence>
<proteinExistence type="predicted"/>
<reference evidence="1 2" key="1">
    <citation type="submission" date="2021-06" db="EMBL/GenBank/DDBJ databases">
        <title>Caerostris extrusa draft genome.</title>
        <authorList>
            <person name="Kono N."/>
            <person name="Arakawa K."/>
        </authorList>
    </citation>
    <scope>NUCLEOTIDE SEQUENCE [LARGE SCALE GENOMIC DNA]</scope>
</reference>
<evidence type="ECO:0000313" key="1">
    <source>
        <dbReference type="EMBL" id="GIY56485.1"/>
    </source>
</evidence>
<evidence type="ECO:0000313" key="2">
    <source>
        <dbReference type="Proteomes" id="UP001054945"/>
    </source>
</evidence>
<comment type="caution">
    <text evidence="1">The sequence shown here is derived from an EMBL/GenBank/DDBJ whole genome shotgun (WGS) entry which is preliminary data.</text>
</comment>
<dbReference type="EMBL" id="BPLR01012774">
    <property type="protein sequence ID" value="GIY56485.1"/>
    <property type="molecule type" value="Genomic_DNA"/>
</dbReference>
<dbReference type="AlphaFoldDB" id="A0AAV4UF92"/>
<gene>
    <name evidence="1" type="ORF">CEXT_682011</name>
</gene>
<dbReference type="Proteomes" id="UP001054945">
    <property type="component" value="Unassembled WGS sequence"/>
</dbReference>
<feature type="non-terminal residue" evidence="1">
    <location>
        <position position="1"/>
    </location>
</feature>